<keyword evidence="2 8" id="KW-0812">Transmembrane</keyword>
<evidence type="ECO:0000256" key="1">
    <source>
        <dbReference type="ARBA" id="ARBA00004141"/>
    </source>
</evidence>
<feature type="domain" description="Receptor ligand binding region" evidence="10">
    <location>
        <begin position="559"/>
        <end position="780"/>
    </location>
</feature>
<accession>A0A9D4MNL8</accession>
<feature type="compositionally biased region" description="Polar residues" evidence="7">
    <location>
        <begin position="1241"/>
        <end position="1268"/>
    </location>
</feature>
<organism evidence="11 12">
    <name type="scientific">Dreissena polymorpha</name>
    <name type="common">Zebra mussel</name>
    <name type="synonym">Mytilus polymorpha</name>
    <dbReference type="NCBI Taxonomy" id="45954"/>
    <lineage>
        <taxon>Eukaryota</taxon>
        <taxon>Metazoa</taxon>
        <taxon>Spiralia</taxon>
        <taxon>Lophotrochozoa</taxon>
        <taxon>Mollusca</taxon>
        <taxon>Bivalvia</taxon>
        <taxon>Autobranchia</taxon>
        <taxon>Heteroconchia</taxon>
        <taxon>Euheterodonta</taxon>
        <taxon>Imparidentia</taxon>
        <taxon>Neoheterodontei</taxon>
        <taxon>Myida</taxon>
        <taxon>Dreissenoidea</taxon>
        <taxon>Dreissenidae</taxon>
        <taxon>Dreissena</taxon>
    </lineage>
</organism>
<feature type="compositionally biased region" description="Polar residues" evidence="7">
    <location>
        <begin position="1282"/>
        <end position="1294"/>
    </location>
</feature>
<feature type="transmembrane region" description="Helical" evidence="8">
    <location>
        <begin position="1018"/>
        <end position="1042"/>
    </location>
</feature>
<evidence type="ECO:0000256" key="3">
    <source>
        <dbReference type="ARBA" id="ARBA00022989"/>
    </source>
</evidence>
<dbReference type="InterPro" id="IPR001828">
    <property type="entry name" value="ANF_lig-bd_rcpt"/>
</dbReference>
<evidence type="ECO:0000256" key="8">
    <source>
        <dbReference type="SAM" id="Phobius"/>
    </source>
</evidence>
<evidence type="ECO:0000256" key="6">
    <source>
        <dbReference type="ARBA" id="ARBA00023180"/>
    </source>
</evidence>
<feature type="compositionally biased region" description="Low complexity" evidence="7">
    <location>
        <begin position="1142"/>
        <end position="1152"/>
    </location>
</feature>
<dbReference type="Pfam" id="PF01094">
    <property type="entry name" value="ANF_receptor"/>
    <property type="match status" value="2"/>
</dbReference>
<dbReference type="OrthoDB" id="425344at2759"/>
<dbReference type="SUPFAM" id="SSF53822">
    <property type="entry name" value="Periplasmic binding protein-like I"/>
    <property type="match status" value="2"/>
</dbReference>
<evidence type="ECO:0000256" key="2">
    <source>
        <dbReference type="ARBA" id="ARBA00022692"/>
    </source>
</evidence>
<keyword evidence="9" id="KW-0732">Signal</keyword>
<evidence type="ECO:0000259" key="10">
    <source>
        <dbReference type="Pfam" id="PF01094"/>
    </source>
</evidence>
<feature type="region of interest" description="Disordered" evidence="7">
    <location>
        <begin position="1139"/>
        <end position="1294"/>
    </location>
</feature>
<evidence type="ECO:0000313" key="12">
    <source>
        <dbReference type="Proteomes" id="UP000828390"/>
    </source>
</evidence>
<dbReference type="EMBL" id="JAIWYP010000001">
    <property type="protein sequence ID" value="KAH3880595.1"/>
    <property type="molecule type" value="Genomic_DNA"/>
</dbReference>
<dbReference type="GO" id="GO:0016020">
    <property type="term" value="C:membrane"/>
    <property type="evidence" value="ECO:0007669"/>
    <property type="project" value="UniProtKB-SubCell"/>
</dbReference>
<proteinExistence type="predicted"/>
<dbReference type="PRINTS" id="PR00248">
    <property type="entry name" value="GPCRMGR"/>
</dbReference>
<dbReference type="PANTHER" id="PTHR24060">
    <property type="entry name" value="METABOTROPIC GLUTAMATE RECEPTOR"/>
    <property type="match status" value="1"/>
</dbReference>
<dbReference type="InterPro" id="IPR028082">
    <property type="entry name" value="Peripla_BP_I"/>
</dbReference>
<name>A0A9D4MNL8_DREPO</name>
<evidence type="ECO:0000256" key="5">
    <source>
        <dbReference type="ARBA" id="ARBA00023170"/>
    </source>
</evidence>
<reference evidence="11" key="2">
    <citation type="submission" date="2020-11" db="EMBL/GenBank/DDBJ databases">
        <authorList>
            <person name="McCartney M.A."/>
            <person name="Auch B."/>
            <person name="Kono T."/>
            <person name="Mallez S."/>
            <person name="Becker A."/>
            <person name="Gohl D.M."/>
            <person name="Silverstein K.A.T."/>
            <person name="Koren S."/>
            <person name="Bechman K.B."/>
            <person name="Herman A."/>
            <person name="Abrahante J.E."/>
            <person name="Garbe J."/>
        </authorList>
    </citation>
    <scope>NUCLEOTIDE SEQUENCE</scope>
    <source>
        <strain evidence="11">Duluth1</strain>
        <tissue evidence="11">Whole animal</tissue>
    </source>
</reference>
<feature type="signal peptide" evidence="9">
    <location>
        <begin position="1"/>
        <end position="24"/>
    </location>
</feature>
<dbReference type="Gene3D" id="3.40.50.2300">
    <property type="match status" value="4"/>
</dbReference>
<keyword evidence="3 8" id="KW-1133">Transmembrane helix</keyword>
<dbReference type="InterPro" id="IPR000337">
    <property type="entry name" value="GPCR_3"/>
</dbReference>
<feature type="chain" id="PRO_5038963618" description="Receptor ligand binding region domain-containing protein" evidence="9">
    <location>
        <begin position="25"/>
        <end position="1340"/>
    </location>
</feature>
<keyword evidence="4 8" id="KW-0472">Membrane</keyword>
<evidence type="ECO:0000256" key="4">
    <source>
        <dbReference type="ARBA" id="ARBA00023136"/>
    </source>
</evidence>
<comment type="subcellular location">
    <subcellularLocation>
        <location evidence="1">Membrane</location>
        <topology evidence="1">Multi-pass membrane protein</topology>
    </subcellularLocation>
</comment>
<evidence type="ECO:0000313" key="11">
    <source>
        <dbReference type="EMBL" id="KAH3880595.1"/>
    </source>
</evidence>
<sequence>MINTCGYVICVCCLFIVNILQCQGDTCPSDISFTVNPDADVKFTVVTSLRHADGDKCGKGIDQSAWQKLVVMQWLVDKMNDANFTGNVKIGFDVHDDCGLNRKSMSRALDVLDGPVLGTTSCKANDKCQIGLISASGSSPTEALLYALDGSHIPVLSPIATRTNLKRYWNFFRTIPSDDHLLQALVNALKDINVTYVAVIYEDTDFGRYGVQMIRELGHAKGVCVDSDLKLTPNVKVDLTNLTAQRDRTKDDSLRVIFIGQQSSFINMKRDLDTYNLGETIPGITWLFIEQAEDWTSTNDFKNAYNGTLVMSHARENISEAFEYVKMKWNRVNNKSDDPIERLLASCAGGSNLTAVDADFGPTVDAVFVLLFTFQRQLKEKCTAKAPFINCSRIREEFNFKGEILNYPMRYIDMKTITQGALDIKEFTDKNRVVNFTADGNVLSSSHVPLYDVSVTVSGKQDVIGKITIDGFNLTRVGVVLPYSRCGESCPACVSLPDIPFAFIEGDTYILGIISIHETDKDLPFGCGQFRTQQMDVVLVEAFLHTVEAVRNTTVNDGRKNFRVGAIMLDDCYSYARMQLLLTKIMSGETRLKHPVTGKPIDLRNKIVAVVTIVSSTVTKAIADLMAEFYVPVISASASSKDLDDRANFPYFLRTIPSDGEQAKAMAHIVKKNDWKYISLMYVKNNYGSKGRDAFMNEAKNNGLCIANEPEGITDVDANDIDLKEVSTRILNHKTDITVYFGTEMRMKQFLRIINDNTPYIFLGSEDWGDRQHLLSDTGNKTLGSITMKNDNASIDTLSFRDYLTRANPQNISFTRNPWFTEYWEDLFKCDLPFSITNRYLHECKVDQRFSQPALQEFMGDQRVLHTIYVIQALFEGLKAAKEKFCKFDETFPCDAYRGEKHADIYLSILRNVKLLRNGMATRVFRDDGNGNIGFLINNVQIGTDGKLFYAQVGTFNDGILNLRKDLLKFYGKSMDGACTGSLCNHCNVDENIANTTMAVMTKSAGDFSADAFGVAQYTIIGILAFIIVLVILLCVCAICFFRKKLTDLHHQATEMKYEIRTGYSRQTGSAISAGHTIINYKGVDFHNTANASGGTLYEFNKANTALAASSRATVANGGVVNNGFVGSDMYIHARGSDDVDTSALSGNSKSNSSHHTHTSSERNSSIEMAQSSEYKPPSSHYGRLKANSSFKKPVDAQFKKQPRTQLAVPPCRPELPPRESDQPKLSPVRKPDLGAESADNDYSSQTNDTTSNERINATRHFTVSPTLGQVKYRSPPPYNKYTHNSESPYKDSGTNYPVSLKDSAYGTGTNQVFRDAYVLDLNGYPSQDSGGSMEKISRV</sequence>
<dbReference type="InterPro" id="IPR050726">
    <property type="entry name" value="mGluR"/>
</dbReference>
<evidence type="ECO:0000256" key="9">
    <source>
        <dbReference type="SAM" id="SignalP"/>
    </source>
</evidence>
<reference evidence="11" key="1">
    <citation type="journal article" date="2019" name="bioRxiv">
        <title>The Genome of the Zebra Mussel, Dreissena polymorpha: A Resource for Invasive Species Research.</title>
        <authorList>
            <person name="McCartney M.A."/>
            <person name="Auch B."/>
            <person name="Kono T."/>
            <person name="Mallez S."/>
            <person name="Zhang Y."/>
            <person name="Obille A."/>
            <person name="Becker A."/>
            <person name="Abrahante J.E."/>
            <person name="Garbe J."/>
            <person name="Badalamenti J.P."/>
            <person name="Herman A."/>
            <person name="Mangelson H."/>
            <person name="Liachko I."/>
            <person name="Sullivan S."/>
            <person name="Sone E.D."/>
            <person name="Koren S."/>
            <person name="Silverstein K.A.T."/>
            <person name="Beckman K.B."/>
            <person name="Gohl D.M."/>
        </authorList>
    </citation>
    <scope>NUCLEOTIDE SEQUENCE</scope>
    <source>
        <strain evidence="11">Duluth1</strain>
        <tissue evidence="11">Whole animal</tissue>
    </source>
</reference>
<keyword evidence="6" id="KW-0325">Glycoprotein</keyword>
<feature type="domain" description="Receptor ligand binding region" evidence="10">
    <location>
        <begin position="76"/>
        <end position="329"/>
    </location>
</feature>
<evidence type="ECO:0000256" key="7">
    <source>
        <dbReference type="SAM" id="MobiDB-lite"/>
    </source>
</evidence>
<dbReference type="Proteomes" id="UP000828390">
    <property type="component" value="Unassembled WGS sequence"/>
</dbReference>
<dbReference type="GO" id="GO:0004930">
    <property type="term" value="F:G protein-coupled receptor activity"/>
    <property type="evidence" value="ECO:0007669"/>
    <property type="project" value="InterPro"/>
</dbReference>
<keyword evidence="12" id="KW-1185">Reference proteome</keyword>
<gene>
    <name evidence="11" type="ORF">DPMN_004514</name>
</gene>
<keyword evidence="5" id="KW-0675">Receptor</keyword>
<protein>
    <recommendedName>
        <fullName evidence="10">Receptor ligand binding region domain-containing protein</fullName>
    </recommendedName>
</protein>
<comment type="caution">
    <text evidence="11">The sequence shown here is derived from an EMBL/GenBank/DDBJ whole genome shotgun (WGS) entry which is preliminary data.</text>
</comment>